<proteinExistence type="predicted"/>
<name>A0A939JT38_9HYPH</name>
<dbReference type="EMBL" id="JAFMPP010000002">
    <property type="protein sequence ID" value="MBO0661730.1"/>
    <property type="molecule type" value="Genomic_DNA"/>
</dbReference>
<comment type="caution">
    <text evidence="1">The sequence shown here is derived from an EMBL/GenBank/DDBJ whole genome shotgun (WGS) entry which is preliminary data.</text>
</comment>
<organism evidence="1 2">
    <name type="scientific">Jiella flava</name>
    <dbReference type="NCBI Taxonomy" id="2816857"/>
    <lineage>
        <taxon>Bacteria</taxon>
        <taxon>Pseudomonadati</taxon>
        <taxon>Pseudomonadota</taxon>
        <taxon>Alphaproteobacteria</taxon>
        <taxon>Hyphomicrobiales</taxon>
        <taxon>Aurantimonadaceae</taxon>
        <taxon>Jiella</taxon>
    </lineage>
</organism>
<accession>A0A939JT38</accession>
<dbReference type="Proteomes" id="UP000664122">
    <property type="component" value="Unassembled WGS sequence"/>
</dbReference>
<gene>
    <name evidence="1" type="ORF">J1C48_04005</name>
</gene>
<dbReference type="AlphaFoldDB" id="A0A939JT38"/>
<evidence type="ECO:0000313" key="2">
    <source>
        <dbReference type="Proteomes" id="UP000664122"/>
    </source>
</evidence>
<protein>
    <submittedName>
        <fullName evidence="1">Uncharacterized protein</fullName>
    </submittedName>
</protein>
<keyword evidence="2" id="KW-1185">Reference proteome</keyword>
<evidence type="ECO:0000313" key="1">
    <source>
        <dbReference type="EMBL" id="MBO0661730.1"/>
    </source>
</evidence>
<reference evidence="1" key="1">
    <citation type="submission" date="2021-03" db="EMBL/GenBank/DDBJ databases">
        <title>Whole genome sequence of Jiella sp. CQZ9-1.</title>
        <authorList>
            <person name="Tuo L."/>
        </authorList>
    </citation>
    <scope>NUCLEOTIDE SEQUENCE</scope>
    <source>
        <strain evidence="1">CQZ9-1</strain>
    </source>
</reference>
<sequence length="56" mass="6189">MIAGKMRVAEGVDEFACLKPADLGDHRRQQRIEDDGERLSDIVCFSLSGTIIPITN</sequence>